<evidence type="ECO:0000256" key="3">
    <source>
        <dbReference type="ARBA" id="ARBA00009466"/>
    </source>
</evidence>
<dbReference type="GO" id="GO:0006611">
    <property type="term" value="P:protein export from nucleus"/>
    <property type="evidence" value="ECO:0007669"/>
    <property type="project" value="TreeGrafter"/>
</dbReference>
<keyword evidence="4" id="KW-0813">Transport</keyword>
<name>A0AA89BW78_PINIB</name>
<keyword evidence="10" id="KW-1185">Reference proteome</keyword>
<evidence type="ECO:0000256" key="7">
    <source>
        <dbReference type="ARBA" id="ARBA00023242"/>
    </source>
</evidence>
<evidence type="ECO:0000256" key="5">
    <source>
        <dbReference type="ARBA" id="ARBA00022490"/>
    </source>
</evidence>
<evidence type="ECO:0000256" key="4">
    <source>
        <dbReference type="ARBA" id="ARBA00022448"/>
    </source>
</evidence>
<dbReference type="AlphaFoldDB" id="A0AA89BW78"/>
<evidence type="ECO:0000313" key="9">
    <source>
        <dbReference type="EMBL" id="KAK3098488.1"/>
    </source>
</evidence>
<dbReference type="GO" id="GO:0005737">
    <property type="term" value="C:cytoplasm"/>
    <property type="evidence" value="ECO:0007669"/>
    <property type="project" value="UniProtKB-SubCell"/>
</dbReference>
<dbReference type="GO" id="GO:0005643">
    <property type="term" value="C:nuclear pore"/>
    <property type="evidence" value="ECO:0007669"/>
    <property type="project" value="TreeGrafter"/>
</dbReference>
<dbReference type="Gene3D" id="1.25.10.10">
    <property type="entry name" value="Leucine-rich Repeat Variant"/>
    <property type="match status" value="1"/>
</dbReference>
<dbReference type="InterPro" id="IPR044189">
    <property type="entry name" value="XPO4/7-like"/>
</dbReference>
<evidence type="ECO:0000313" key="10">
    <source>
        <dbReference type="Proteomes" id="UP001186944"/>
    </source>
</evidence>
<accession>A0AA89BW78</accession>
<reference evidence="9" key="1">
    <citation type="submission" date="2019-08" db="EMBL/GenBank/DDBJ databases">
        <title>The improved chromosome-level genome for the pearl oyster Pinctada fucata martensii using PacBio sequencing and Hi-C.</title>
        <authorList>
            <person name="Zheng Z."/>
        </authorList>
    </citation>
    <scope>NUCLEOTIDE SEQUENCE</scope>
    <source>
        <strain evidence="9">ZZ-2019</strain>
        <tissue evidence="9">Adductor muscle</tissue>
    </source>
</reference>
<evidence type="ECO:0000256" key="2">
    <source>
        <dbReference type="ARBA" id="ARBA00004496"/>
    </source>
</evidence>
<keyword evidence="7" id="KW-0539">Nucleus</keyword>
<dbReference type="PANTHER" id="PTHR12596">
    <property type="entry name" value="EXPORTIN 4,7-RELATED"/>
    <property type="match status" value="1"/>
</dbReference>
<evidence type="ECO:0000256" key="6">
    <source>
        <dbReference type="ARBA" id="ARBA00022927"/>
    </source>
</evidence>
<comment type="subcellular location">
    <subcellularLocation>
        <location evidence="2">Cytoplasm</location>
    </subcellularLocation>
    <subcellularLocation>
        <location evidence="1">Nucleus</location>
    </subcellularLocation>
</comment>
<evidence type="ECO:0000256" key="1">
    <source>
        <dbReference type="ARBA" id="ARBA00004123"/>
    </source>
</evidence>
<dbReference type="PANTHER" id="PTHR12596:SF1">
    <property type="entry name" value="EXPORTIN-4"/>
    <property type="match status" value="1"/>
</dbReference>
<dbReference type="InterPro" id="IPR016024">
    <property type="entry name" value="ARM-type_fold"/>
</dbReference>
<dbReference type="EMBL" id="VSWD01000007">
    <property type="protein sequence ID" value="KAK3098488.1"/>
    <property type="molecule type" value="Genomic_DNA"/>
</dbReference>
<dbReference type="GO" id="GO:0005049">
    <property type="term" value="F:nuclear export signal receptor activity"/>
    <property type="evidence" value="ECO:0007669"/>
    <property type="project" value="InterPro"/>
</dbReference>
<comment type="caution">
    <text evidence="9">The sequence shown here is derived from an EMBL/GenBank/DDBJ whole genome shotgun (WGS) entry which is preliminary data.</text>
</comment>
<comment type="similarity">
    <text evidence="3">Belongs to the exportin family.</text>
</comment>
<evidence type="ECO:0000256" key="8">
    <source>
        <dbReference type="ARBA" id="ARBA00040444"/>
    </source>
</evidence>
<gene>
    <name evidence="9" type="ORF">FSP39_019964</name>
</gene>
<keyword evidence="5" id="KW-0963">Cytoplasm</keyword>
<sequence>MSRLQETCGFFEMNQNAPLKPNENWRSTLLDKDMIHLFFKLASLNGPIFTDDKARLDYLTTIVSGFLELLSSIDLQDYENLGVANTLKNISIMFPSSCLLSLPQDLFTSFIDHLTRLTCKMGRAAALEEALHRDDTLFLEAYERMLETWMELVGMMKDTSIEKLKPPSIEVFNSYVQCHISPPDGIRAQDEMDAKEEIDEVEEDDRERFSDQLCSIGILGRIVPEHSIPLLAKVLEDRVSRLHSQLQRIQHQVSPQDTSMDMSHLSVLYEDLHWIVLVATNVLSEEAEGETPMIPPEIMEYSISQTKSVDLHTTLKVMASPGQTVDSIPEGNLKTDYVIRLISAVFRLCEVENRAIQAKLTDMLSPQIGSTVVSFLRRWMAAYLLPDENYYAQVSHTLLTAFGRDTEAAQWTISFLLNRIISNLAIWGSEEHLMEDTMQLLVSLVDQRSKAIFVTKCELLWTLAKQEANHQPPLSLLPSKSRRKLLQALVLAGSGVTDDESREQYYQCVLQSLHDKFYSTVCKEDFTTKSQNAEVKEVIISLLESLCGVADGTRIDNLNRIYNFLMPLLQECVKLLNVYHMCEDVVPLCLELYSEVIQKQLCYLGEVRKRSTVNGEGEEEERYNDILLVMELLTNLLSKDFIDFSDPAEEGEPQSGSQISAADVVLYGLNTIIPVMDADLLKFPTLCSQYYKLIAFLAEVHPEKFVCLDHELFKSLMASVELGLSLYPLCLVFHMLLLETFNMDLLETASTALFCLICLHQEEYRELVNQLLHRQTDTTYQQRLLEAFNNLTPPTLTLTINRNSKITFMQNFDQFLINVRGFLCVR</sequence>
<dbReference type="SUPFAM" id="SSF48371">
    <property type="entry name" value="ARM repeat"/>
    <property type="match status" value="1"/>
</dbReference>
<organism evidence="9 10">
    <name type="scientific">Pinctada imbricata</name>
    <name type="common">Atlantic pearl-oyster</name>
    <name type="synonym">Pinctada martensii</name>
    <dbReference type="NCBI Taxonomy" id="66713"/>
    <lineage>
        <taxon>Eukaryota</taxon>
        <taxon>Metazoa</taxon>
        <taxon>Spiralia</taxon>
        <taxon>Lophotrochozoa</taxon>
        <taxon>Mollusca</taxon>
        <taxon>Bivalvia</taxon>
        <taxon>Autobranchia</taxon>
        <taxon>Pteriomorphia</taxon>
        <taxon>Pterioida</taxon>
        <taxon>Pterioidea</taxon>
        <taxon>Pteriidae</taxon>
        <taxon>Pinctada</taxon>
    </lineage>
</organism>
<dbReference type="InterPro" id="IPR011989">
    <property type="entry name" value="ARM-like"/>
</dbReference>
<protein>
    <recommendedName>
        <fullName evidence="8">Exportin-4</fullName>
    </recommendedName>
</protein>
<keyword evidence="6" id="KW-0653">Protein transport</keyword>
<proteinExistence type="inferred from homology"/>
<dbReference type="Proteomes" id="UP001186944">
    <property type="component" value="Unassembled WGS sequence"/>
</dbReference>